<protein>
    <recommendedName>
        <fullName evidence="3 10">Heme chaperone HemW</fullName>
    </recommendedName>
</protein>
<dbReference type="Pfam" id="PF06969">
    <property type="entry name" value="HemN_C"/>
    <property type="match status" value="1"/>
</dbReference>
<dbReference type="InterPro" id="IPR013785">
    <property type="entry name" value="Aldolase_TIM"/>
</dbReference>
<dbReference type="InterPro" id="IPR007197">
    <property type="entry name" value="rSAM"/>
</dbReference>
<reference evidence="12 13" key="1">
    <citation type="submission" date="2024-09" db="EMBL/GenBank/DDBJ databases">
        <authorList>
            <person name="Sun Q."/>
            <person name="Mori K."/>
        </authorList>
    </citation>
    <scope>NUCLEOTIDE SEQUENCE [LARGE SCALE GENOMIC DNA]</scope>
    <source>
        <strain evidence="12 13">ATCC 51285</strain>
    </source>
</reference>
<keyword evidence="5 10" id="KW-0949">S-adenosyl-L-methionine</keyword>
<gene>
    <name evidence="12" type="primary">hemW</name>
    <name evidence="12" type="ORF">ACFFLH_15485</name>
</gene>
<evidence type="ECO:0000256" key="9">
    <source>
        <dbReference type="ARBA" id="ARBA00023186"/>
    </source>
</evidence>
<keyword evidence="10" id="KW-0004">4Fe-4S</keyword>
<evidence type="ECO:0000256" key="1">
    <source>
        <dbReference type="ARBA" id="ARBA00001966"/>
    </source>
</evidence>
<dbReference type="Gene3D" id="3.20.20.70">
    <property type="entry name" value="Aldolase class I"/>
    <property type="match status" value="1"/>
</dbReference>
<comment type="subcellular location">
    <subcellularLocation>
        <location evidence="10">Cytoplasm</location>
    </subcellularLocation>
</comment>
<comment type="caution">
    <text evidence="12">The sequence shown here is derived from an EMBL/GenBank/DDBJ whole genome shotgun (WGS) entry which is preliminary data.</text>
</comment>
<evidence type="ECO:0000256" key="7">
    <source>
        <dbReference type="ARBA" id="ARBA00023004"/>
    </source>
</evidence>
<accession>A0ABV5ZEV5</accession>
<evidence type="ECO:0000256" key="3">
    <source>
        <dbReference type="ARBA" id="ARBA00017228"/>
    </source>
</evidence>
<dbReference type="SUPFAM" id="SSF102114">
    <property type="entry name" value="Radical SAM enzymes"/>
    <property type="match status" value="1"/>
</dbReference>
<dbReference type="PANTHER" id="PTHR13932:SF5">
    <property type="entry name" value="RADICAL S-ADENOSYL METHIONINE DOMAIN-CONTAINING PROTEIN 1, MITOCHONDRIAL"/>
    <property type="match status" value="1"/>
</dbReference>
<dbReference type="EMBL" id="JBHLZN010000006">
    <property type="protein sequence ID" value="MFB9887817.1"/>
    <property type="molecule type" value="Genomic_DNA"/>
</dbReference>
<keyword evidence="6 10" id="KW-0479">Metal-binding</keyword>
<dbReference type="SMART" id="SM00729">
    <property type="entry name" value="Elp3"/>
    <property type="match status" value="1"/>
</dbReference>
<dbReference type="NCBIfam" id="TIGR00539">
    <property type="entry name" value="hemN_rel"/>
    <property type="match status" value="1"/>
</dbReference>
<organism evidence="12 13">
    <name type="scientific">Balneatrix alpica</name>
    <dbReference type="NCBI Taxonomy" id="75684"/>
    <lineage>
        <taxon>Bacteria</taxon>
        <taxon>Pseudomonadati</taxon>
        <taxon>Pseudomonadota</taxon>
        <taxon>Gammaproteobacteria</taxon>
        <taxon>Oceanospirillales</taxon>
        <taxon>Balneatrichaceae</taxon>
        <taxon>Balneatrix</taxon>
    </lineage>
</organism>
<name>A0ABV5ZEV5_9GAMM</name>
<keyword evidence="9 10" id="KW-0143">Chaperone</keyword>
<evidence type="ECO:0000256" key="6">
    <source>
        <dbReference type="ARBA" id="ARBA00022723"/>
    </source>
</evidence>
<evidence type="ECO:0000313" key="12">
    <source>
        <dbReference type="EMBL" id="MFB9887817.1"/>
    </source>
</evidence>
<evidence type="ECO:0000313" key="13">
    <source>
        <dbReference type="Proteomes" id="UP001589628"/>
    </source>
</evidence>
<keyword evidence="8 10" id="KW-0411">Iron-sulfur</keyword>
<comment type="cofactor">
    <cofactor evidence="1">
        <name>[4Fe-4S] cluster</name>
        <dbReference type="ChEBI" id="CHEBI:49883"/>
    </cofactor>
</comment>
<keyword evidence="13" id="KW-1185">Reference proteome</keyword>
<proteinExistence type="inferred from homology"/>
<evidence type="ECO:0000256" key="5">
    <source>
        <dbReference type="ARBA" id="ARBA00022691"/>
    </source>
</evidence>
<dbReference type="CDD" id="cd01335">
    <property type="entry name" value="Radical_SAM"/>
    <property type="match status" value="1"/>
</dbReference>
<keyword evidence="4 10" id="KW-0349">Heme</keyword>
<keyword evidence="10" id="KW-0963">Cytoplasm</keyword>
<dbReference type="InterPro" id="IPR006638">
    <property type="entry name" value="Elp3/MiaA/NifB-like_rSAM"/>
</dbReference>
<dbReference type="SFLD" id="SFLDF00288">
    <property type="entry name" value="HemN-like__clustered_with_nucl"/>
    <property type="match status" value="1"/>
</dbReference>
<evidence type="ECO:0000256" key="4">
    <source>
        <dbReference type="ARBA" id="ARBA00022617"/>
    </source>
</evidence>
<feature type="domain" description="Radical SAM core" evidence="11">
    <location>
        <begin position="1"/>
        <end position="234"/>
    </location>
</feature>
<dbReference type="SFLD" id="SFLDG01082">
    <property type="entry name" value="B12-binding_domain_containing"/>
    <property type="match status" value="1"/>
</dbReference>
<dbReference type="SFLD" id="SFLDF00562">
    <property type="entry name" value="HemN-like__clustered_with_heat"/>
    <property type="match status" value="1"/>
</dbReference>
<dbReference type="RefSeq" id="WP_027312575.1">
    <property type="nucleotide sequence ID" value="NZ_JBHLZN010000006.1"/>
</dbReference>
<dbReference type="InterPro" id="IPR058240">
    <property type="entry name" value="rSAM_sf"/>
</dbReference>
<evidence type="ECO:0000256" key="2">
    <source>
        <dbReference type="ARBA" id="ARBA00006100"/>
    </source>
</evidence>
<evidence type="ECO:0000256" key="10">
    <source>
        <dbReference type="RuleBase" id="RU364116"/>
    </source>
</evidence>
<evidence type="ECO:0000256" key="8">
    <source>
        <dbReference type="ARBA" id="ARBA00023014"/>
    </source>
</evidence>
<dbReference type="Proteomes" id="UP001589628">
    <property type="component" value="Unassembled WGS sequence"/>
</dbReference>
<dbReference type="PANTHER" id="PTHR13932">
    <property type="entry name" value="COPROPORPHYRINIGEN III OXIDASE"/>
    <property type="match status" value="1"/>
</dbReference>
<comment type="function">
    <text evidence="10">Probably acts as a heme chaperone, transferring heme to an unknown acceptor. Binds one molecule of heme per monomer, possibly covalently. Binds 1 [4Fe-4S] cluster. The cluster is coordinated with 3 cysteines and an exchangeable S-adenosyl-L-methionine.</text>
</comment>
<evidence type="ECO:0000259" key="11">
    <source>
        <dbReference type="PROSITE" id="PS51918"/>
    </source>
</evidence>
<comment type="similarity">
    <text evidence="2">Belongs to the anaerobic coproporphyrinogen-III oxidase family. HemW subfamily.</text>
</comment>
<dbReference type="PROSITE" id="PS51918">
    <property type="entry name" value="RADICAL_SAM"/>
    <property type="match status" value="1"/>
</dbReference>
<dbReference type="SFLD" id="SFLDS00029">
    <property type="entry name" value="Radical_SAM"/>
    <property type="match status" value="1"/>
</dbReference>
<dbReference type="InterPro" id="IPR010723">
    <property type="entry name" value="HemN_C"/>
</dbReference>
<dbReference type="Pfam" id="PF04055">
    <property type="entry name" value="Radical_SAM"/>
    <property type="match status" value="1"/>
</dbReference>
<dbReference type="InterPro" id="IPR004559">
    <property type="entry name" value="HemW-like"/>
</dbReference>
<keyword evidence="7 10" id="KW-0408">Iron</keyword>
<dbReference type="SFLD" id="SFLDG01065">
    <property type="entry name" value="anaerobic_coproporphyrinogen-I"/>
    <property type="match status" value="1"/>
</dbReference>
<sequence length="378" mass="42393">MLQLPPLSLYIHIPWCVRKCPYCDFNSHAQRDELPEQAYVQRLLADLEAELAGAQGRPLSSIFIGGGTPSLFSAQAIQQLLDGVRARISLQPGCEITMEANPGTFEQARFAGYAEAGVNRLSVGVQSLNAEHLQALGRIHNPEEALAALACLPQLGIDNFNVDLMHGLPGQTIEQALTDLRQALALAPPHLSWYQLTIEPNTEFYSRPPRLPEDETLWDIQEQGHALLEAAGYRQYETSAYAKGRQAQHNLNYWQFGDYLGIGAGAHGKVTWLNQGRIERRWKTRMPQHYLDPARLLVAGSQEVTAEELPFEFMMNALRLVEGVPRKWFEQRTGLSLSVLSTQVELGQNRQLLEMNGAVFKPTPLGRRYLNDLLELFI</sequence>
<dbReference type="InterPro" id="IPR034505">
    <property type="entry name" value="Coproporphyrinogen-III_oxidase"/>
</dbReference>